<evidence type="ECO:0000256" key="1">
    <source>
        <dbReference type="ARBA" id="ARBA00022723"/>
    </source>
</evidence>
<dbReference type="AlphaFoldDB" id="A0A9N9EV15"/>
<feature type="compositionally biased region" description="Acidic residues" evidence="5">
    <location>
        <begin position="547"/>
        <end position="561"/>
    </location>
</feature>
<dbReference type="InterPro" id="IPR013083">
    <property type="entry name" value="Znf_RING/FYVE/PHD"/>
</dbReference>
<reference evidence="7" key="1">
    <citation type="submission" date="2021-06" db="EMBL/GenBank/DDBJ databases">
        <authorList>
            <person name="Kallberg Y."/>
            <person name="Tangrot J."/>
            <person name="Rosling A."/>
        </authorList>
    </citation>
    <scope>NUCLEOTIDE SEQUENCE</scope>
    <source>
        <strain evidence="7">CL551</strain>
    </source>
</reference>
<dbReference type="InterPro" id="IPR019787">
    <property type="entry name" value="Znf_PHD-finger"/>
</dbReference>
<dbReference type="InterPro" id="IPR011011">
    <property type="entry name" value="Znf_FYVE_PHD"/>
</dbReference>
<dbReference type="SMART" id="SM00249">
    <property type="entry name" value="PHD"/>
    <property type="match status" value="1"/>
</dbReference>
<dbReference type="SUPFAM" id="SSF57903">
    <property type="entry name" value="FYVE/PHD zinc finger"/>
    <property type="match status" value="1"/>
</dbReference>
<evidence type="ECO:0000259" key="6">
    <source>
        <dbReference type="PROSITE" id="PS50016"/>
    </source>
</evidence>
<feature type="domain" description="PHD-type" evidence="6">
    <location>
        <begin position="765"/>
        <end position="820"/>
    </location>
</feature>
<feature type="compositionally biased region" description="Low complexity" evidence="5">
    <location>
        <begin position="644"/>
        <end position="655"/>
    </location>
</feature>
<evidence type="ECO:0000256" key="2">
    <source>
        <dbReference type="ARBA" id="ARBA00022771"/>
    </source>
</evidence>
<feature type="region of interest" description="Disordered" evidence="5">
    <location>
        <begin position="344"/>
        <end position="380"/>
    </location>
</feature>
<feature type="compositionally biased region" description="Low complexity" evidence="5">
    <location>
        <begin position="857"/>
        <end position="874"/>
    </location>
</feature>
<keyword evidence="1" id="KW-0479">Metal-binding</keyword>
<feature type="compositionally biased region" description="Low complexity" evidence="5">
    <location>
        <begin position="361"/>
        <end position="374"/>
    </location>
</feature>
<comment type="caution">
    <text evidence="7">The sequence shown here is derived from an EMBL/GenBank/DDBJ whole genome shotgun (WGS) entry which is preliminary data.</text>
</comment>
<dbReference type="OrthoDB" id="5863171at2759"/>
<dbReference type="EMBL" id="CAJVPV010015645">
    <property type="protein sequence ID" value="CAG8693309.1"/>
    <property type="molecule type" value="Genomic_DNA"/>
</dbReference>
<keyword evidence="2 4" id="KW-0863">Zinc-finger</keyword>
<dbReference type="Gene3D" id="3.30.40.10">
    <property type="entry name" value="Zinc/RING finger domain, C3HC4 (zinc finger)"/>
    <property type="match status" value="1"/>
</dbReference>
<feature type="compositionally biased region" description="Polar residues" evidence="5">
    <location>
        <begin position="846"/>
        <end position="856"/>
    </location>
</feature>
<feature type="region of interest" description="Disordered" evidence="5">
    <location>
        <begin position="840"/>
        <end position="874"/>
    </location>
</feature>
<accession>A0A9N9EV15</accession>
<feature type="compositionally biased region" description="Polar residues" evidence="5">
    <location>
        <begin position="657"/>
        <end position="672"/>
    </location>
</feature>
<keyword evidence="8" id="KW-1185">Reference proteome</keyword>
<feature type="region of interest" description="Disordered" evidence="5">
    <location>
        <begin position="299"/>
        <end position="321"/>
    </location>
</feature>
<proteinExistence type="predicted"/>
<evidence type="ECO:0000256" key="5">
    <source>
        <dbReference type="SAM" id="MobiDB-lite"/>
    </source>
</evidence>
<gene>
    <name evidence="7" type="ORF">AMORRO_LOCUS11737</name>
</gene>
<feature type="compositionally biased region" description="Basic and acidic residues" evidence="5">
    <location>
        <begin position="503"/>
        <end position="514"/>
    </location>
</feature>
<dbReference type="Proteomes" id="UP000789342">
    <property type="component" value="Unassembled WGS sequence"/>
</dbReference>
<dbReference type="PROSITE" id="PS50016">
    <property type="entry name" value="ZF_PHD_2"/>
    <property type="match status" value="1"/>
</dbReference>
<protein>
    <submittedName>
        <fullName evidence="7">9347_t:CDS:1</fullName>
    </submittedName>
</protein>
<feature type="compositionally biased region" description="Polar residues" evidence="5">
    <location>
        <begin position="348"/>
        <end position="360"/>
    </location>
</feature>
<feature type="compositionally biased region" description="Basic residues" evidence="5">
    <location>
        <begin position="629"/>
        <end position="643"/>
    </location>
</feature>
<feature type="region of interest" description="Disordered" evidence="5">
    <location>
        <begin position="494"/>
        <end position="691"/>
    </location>
</feature>
<keyword evidence="3" id="KW-0862">Zinc</keyword>
<feature type="compositionally biased region" description="Basic residues" evidence="5">
    <location>
        <begin position="588"/>
        <end position="607"/>
    </location>
</feature>
<name>A0A9N9EV15_9GLOM</name>
<feature type="region of interest" description="Disordered" evidence="5">
    <location>
        <begin position="1"/>
        <end position="33"/>
    </location>
</feature>
<organism evidence="7 8">
    <name type="scientific">Acaulospora morrowiae</name>
    <dbReference type="NCBI Taxonomy" id="94023"/>
    <lineage>
        <taxon>Eukaryota</taxon>
        <taxon>Fungi</taxon>
        <taxon>Fungi incertae sedis</taxon>
        <taxon>Mucoromycota</taxon>
        <taxon>Glomeromycotina</taxon>
        <taxon>Glomeromycetes</taxon>
        <taxon>Diversisporales</taxon>
        <taxon>Acaulosporaceae</taxon>
        <taxon>Acaulospora</taxon>
    </lineage>
</organism>
<sequence>MASTSNVKKSPNQQRNSLNTNYNDQQHQPRQILPSRQSCQINSRAYSQVLQPHIIVPTQFGYGDIMTSNLTLSKEASMPLQFFQDYDNCQAGLFGHAQHYPTTYFQQVQLSQPHSRTPPVDPISIGLFCDDCARYASVGNESYLLQIICKQCKDKYLNVKNHCRNSNTITVPSTPRGGAPILHAATTSQTIPQHTMVTQAISISNMQSNHPVSPVVPTQSMPMSLDLPHTLSSDIVQYSIPPHSANSPSDLSIDFPIDQPSSICYDNNPLVHRPSTRVLNDVFFSDQMIDDSMDQSLYFDSDASSDTDISTPNSHHSPQMSPTEIFGCDDLIWSLISDNFDESKDLAPQSSSTDASSPNATSSLSVTQSSSNTSQKAPSNPIVVSQQEVVVAPPFSLPPSVPVIPSNSNNSGTIDPSLISNVAVVTNHFSINNCEAIDPRFITSTESPSRRPPQVITRPNFIELSSDNLLSPPLQTPELVSDNNLKRRLSYTFSSDDDETSEGENKKIRVDGQKSVKTNTRNHDSMIVDEKEECEPEGYSSPGYDPLIDDNSTEEGNDSVTDEYHDSSDAIYTTDEDDDEYRPSTSSKKSRSSKKGSIKSQSKHRGSLSKVIILGKGLTKSKLTTQSKNKSKATASKRGKHSKSNSSSKRASKASTPADSFTESPAPTTAVMTTDEPQEVEVTSPRPTQTPTIFETLTRSGIDWCRYCGTTEGVNWRPGPWGKRTLCNKHGCDYKGYGFACKLPRLDLTSFVDETVEERERPVLQLFCTVCQKQESYVGNVLVRCEGCPKAFHQKCFTTGIDDETVNGVEPWYCEKGCQDNLRRKRIVVELPRKRLPLMSTPKAHASTSITDPSLISNSGTTSRPRTSRNSSRV</sequence>
<dbReference type="GO" id="GO:0008270">
    <property type="term" value="F:zinc ion binding"/>
    <property type="evidence" value="ECO:0007669"/>
    <property type="project" value="UniProtKB-KW"/>
</dbReference>
<feature type="compositionally biased region" description="Low complexity" evidence="5">
    <location>
        <begin position="299"/>
        <end position="311"/>
    </location>
</feature>
<evidence type="ECO:0000313" key="7">
    <source>
        <dbReference type="EMBL" id="CAG8693309.1"/>
    </source>
</evidence>
<evidence type="ECO:0000256" key="4">
    <source>
        <dbReference type="PROSITE-ProRule" id="PRU00146"/>
    </source>
</evidence>
<evidence type="ECO:0000313" key="8">
    <source>
        <dbReference type="Proteomes" id="UP000789342"/>
    </source>
</evidence>
<dbReference type="Pfam" id="PF00628">
    <property type="entry name" value="PHD"/>
    <property type="match status" value="1"/>
</dbReference>
<dbReference type="InterPro" id="IPR001965">
    <property type="entry name" value="Znf_PHD"/>
</dbReference>
<evidence type="ECO:0000256" key="3">
    <source>
        <dbReference type="ARBA" id="ARBA00022833"/>
    </source>
</evidence>
<feature type="compositionally biased region" description="Polar residues" evidence="5">
    <location>
        <begin position="312"/>
        <end position="321"/>
    </location>
</feature>